<dbReference type="RefSeq" id="WP_156482107.1">
    <property type="nucleotide sequence ID" value="NZ_KQ968742.1"/>
</dbReference>
<organism evidence="3">
    <name type="scientific">Bacteroides intestinalis</name>
    <dbReference type="NCBI Taxonomy" id="329854"/>
    <lineage>
        <taxon>Bacteria</taxon>
        <taxon>Pseudomonadati</taxon>
        <taxon>Bacteroidota</taxon>
        <taxon>Bacteroidia</taxon>
        <taxon>Bacteroidales</taxon>
        <taxon>Bacteroidaceae</taxon>
        <taxon>Bacteroides</taxon>
    </lineage>
</organism>
<feature type="chain" id="PRO_5007486506" description="DUF4177 domain-containing protein" evidence="2">
    <location>
        <begin position="20"/>
        <end position="155"/>
    </location>
</feature>
<proteinExistence type="predicted"/>
<evidence type="ECO:0000256" key="1">
    <source>
        <dbReference type="SAM" id="MobiDB-lite"/>
    </source>
</evidence>
<sequence>MRKVLFIFVLMSLALSAHAQLRTVYCEMIGTGSPSGRSIKISFDFGEQKYYYKASSDNQIVDADGEVIDFSSMIDALNYMANRGWKLHTAFSAAVKGQGGAETYRYILFKEIGNGESIMDGIRLLGEYKQEQKEEKERKQAAEDTKKSGWDDVYK</sequence>
<protein>
    <recommendedName>
        <fullName evidence="5">DUF4177 domain-containing protein</fullName>
    </recommendedName>
</protein>
<dbReference type="Proteomes" id="UP000070319">
    <property type="component" value="Unassembled WGS sequence"/>
</dbReference>
<evidence type="ECO:0000313" key="3">
    <source>
        <dbReference type="EMBL" id="KXT40508.1"/>
    </source>
</evidence>
<reference evidence="3 4" key="1">
    <citation type="submission" date="2016-02" db="EMBL/GenBank/DDBJ databases">
        <authorList>
            <person name="Wen L."/>
            <person name="He K."/>
            <person name="Yang H."/>
        </authorList>
    </citation>
    <scope>NUCLEOTIDE SEQUENCE [LARGE SCALE GENOMIC DNA]</scope>
    <source>
        <strain evidence="3 4">KLE1704</strain>
    </source>
</reference>
<evidence type="ECO:0000256" key="2">
    <source>
        <dbReference type="SAM" id="SignalP"/>
    </source>
</evidence>
<keyword evidence="2" id="KW-0732">Signal</keyword>
<comment type="caution">
    <text evidence="3">The sequence shown here is derived from an EMBL/GenBank/DDBJ whole genome shotgun (WGS) entry which is preliminary data.</text>
</comment>
<dbReference type="PATRIC" id="fig|329854.7.peg.5355"/>
<name>A0A139KMU3_9BACE</name>
<evidence type="ECO:0000313" key="4">
    <source>
        <dbReference type="Proteomes" id="UP000070319"/>
    </source>
</evidence>
<dbReference type="AlphaFoldDB" id="A0A139KMU3"/>
<gene>
    <name evidence="3" type="ORF">HMPREF2531_05284</name>
</gene>
<feature type="region of interest" description="Disordered" evidence="1">
    <location>
        <begin position="132"/>
        <end position="155"/>
    </location>
</feature>
<evidence type="ECO:0008006" key="5">
    <source>
        <dbReference type="Google" id="ProtNLM"/>
    </source>
</evidence>
<dbReference type="EMBL" id="LTDF01000178">
    <property type="protein sequence ID" value="KXT40508.1"/>
    <property type="molecule type" value="Genomic_DNA"/>
</dbReference>
<accession>A0A139KMU3</accession>
<feature type="signal peptide" evidence="2">
    <location>
        <begin position="1"/>
        <end position="19"/>
    </location>
</feature>